<keyword evidence="4 10" id="KW-1003">Cell membrane</keyword>
<sequence>MKIVFLVCACISIAAVVLICIFMFANGMPAIQEIGPIKFLFGTEWKPGQGIFGIGPMIIGSIYVTAGAMIIGVPIGLLTAVFLAKYCPSTLYKVIKPIINLMAGIPSIIYGFFGLVAIVPAIQDIFGTSGKGILAASILLGMMILPTIINTAESSIRAVPISYFEGALALGATKERSIFKTVIPAAKSGVMSGIILGMGRAIGETMAVVMIAGNQPIFPDSILSGTRTLTTNIVLEMAYSTGLHRKALIATAVVLFVFILIINVCFSILNRRSES</sequence>
<name>A0ABR7EYM4_9FIRM</name>
<organism evidence="12 13">
    <name type="scientific">Eubacterium segne</name>
    <dbReference type="NCBI Taxonomy" id="2763045"/>
    <lineage>
        <taxon>Bacteria</taxon>
        <taxon>Bacillati</taxon>
        <taxon>Bacillota</taxon>
        <taxon>Clostridia</taxon>
        <taxon>Eubacteriales</taxon>
        <taxon>Eubacteriaceae</taxon>
        <taxon>Eubacterium</taxon>
    </lineage>
</organism>
<evidence type="ECO:0000256" key="3">
    <source>
        <dbReference type="ARBA" id="ARBA00022448"/>
    </source>
</evidence>
<protein>
    <recommendedName>
        <fullName evidence="10">Phosphate transport system permease protein</fullName>
    </recommendedName>
</protein>
<dbReference type="Pfam" id="PF00528">
    <property type="entry name" value="BPD_transp_1"/>
    <property type="match status" value="1"/>
</dbReference>
<evidence type="ECO:0000256" key="10">
    <source>
        <dbReference type="RuleBase" id="RU363054"/>
    </source>
</evidence>
<evidence type="ECO:0000256" key="5">
    <source>
        <dbReference type="ARBA" id="ARBA00022592"/>
    </source>
</evidence>
<dbReference type="Gene3D" id="1.10.3720.10">
    <property type="entry name" value="MetI-like"/>
    <property type="match status" value="1"/>
</dbReference>
<keyword evidence="8 9" id="KW-0472">Membrane</keyword>
<evidence type="ECO:0000313" key="12">
    <source>
        <dbReference type="EMBL" id="MBC5666446.1"/>
    </source>
</evidence>
<evidence type="ECO:0000256" key="6">
    <source>
        <dbReference type="ARBA" id="ARBA00022692"/>
    </source>
</evidence>
<dbReference type="InterPro" id="IPR035906">
    <property type="entry name" value="MetI-like_sf"/>
</dbReference>
<dbReference type="PANTHER" id="PTHR30425">
    <property type="entry name" value="PHOSPHATE TRANSPORT SYSTEM PERMEASE PROTEIN PST"/>
    <property type="match status" value="1"/>
</dbReference>
<feature type="transmembrane region" description="Helical" evidence="9">
    <location>
        <begin position="98"/>
        <end position="121"/>
    </location>
</feature>
<feature type="domain" description="ABC transmembrane type-1" evidence="11">
    <location>
        <begin position="58"/>
        <end position="266"/>
    </location>
</feature>
<dbReference type="CDD" id="cd06261">
    <property type="entry name" value="TM_PBP2"/>
    <property type="match status" value="1"/>
</dbReference>
<dbReference type="InterPro" id="IPR051124">
    <property type="entry name" value="Phosphate_Transport_Permease"/>
</dbReference>
<feature type="transmembrane region" description="Helical" evidence="9">
    <location>
        <begin position="247"/>
        <end position="269"/>
    </location>
</feature>
<evidence type="ECO:0000256" key="2">
    <source>
        <dbReference type="ARBA" id="ARBA00007069"/>
    </source>
</evidence>
<dbReference type="Proteomes" id="UP000597877">
    <property type="component" value="Unassembled WGS sequence"/>
</dbReference>
<proteinExistence type="inferred from homology"/>
<keyword evidence="13" id="KW-1185">Reference proteome</keyword>
<gene>
    <name evidence="12" type="primary">pstC</name>
    <name evidence="12" type="ORF">H8S00_00325</name>
</gene>
<comment type="caution">
    <text evidence="10">Lacks conserved residue(s) required for the propagation of feature annotation.</text>
</comment>
<dbReference type="PROSITE" id="PS50928">
    <property type="entry name" value="ABC_TM1"/>
    <property type="match status" value="1"/>
</dbReference>
<evidence type="ECO:0000256" key="8">
    <source>
        <dbReference type="ARBA" id="ARBA00023136"/>
    </source>
</evidence>
<dbReference type="NCBIfam" id="TIGR02138">
    <property type="entry name" value="phosphate_pstC"/>
    <property type="match status" value="1"/>
</dbReference>
<dbReference type="InterPro" id="IPR000515">
    <property type="entry name" value="MetI-like"/>
</dbReference>
<dbReference type="EMBL" id="JACOOZ010000001">
    <property type="protein sequence ID" value="MBC5666446.1"/>
    <property type="molecule type" value="Genomic_DNA"/>
</dbReference>
<feature type="transmembrane region" description="Helical" evidence="9">
    <location>
        <begin position="133"/>
        <end position="152"/>
    </location>
</feature>
<feature type="transmembrane region" description="Helical" evidence="9">
    <location>
        <begin position="54"/>
        <end position="86"/>
    </location>
</feature>
<keyword evidence="3 9" id="KW-0813">Transport</keyword>
<reference evidence="12 13" key="1">
    <citation type="submission" date="2020-08" db="EMBL/GenBank/DDBJ databases">
        <title>Genome public.</title>
        <authorList>
            <person name="Liu C."/>
            <person name="Sun Q."/>
        </authorList>
    </citation>
    <scope>NUCLEOTIDE SEQUENCE [LARGE SCALE GENOMIC DNA]</scope>
    <source>
        <strain evidence="12 13">BX4</strain>
    </source>
</reference>
<evidence type="ECO:0000256" key="9">
    <source>
        <dbReference type="RuleBase" id="RU363032"/>
    </source>
</evidence>
<dbReference type="RefSeq" id="WP_021953724.1">
    <property type="nucleotide sequence ID" value="NZ_JACOOZ010000001.1"/>
</dbReference>
<dbReference type="PANTHER" id="PTHR30425:SF1">
    <property type="entry name" value="PHOSPHATE TRANSPORT SYSTEM PERMEASE PROTEIN PSTC"/>
    <property type="match status" value="1"/>
</dbReference>
<comment type="similarity">
    <text evidence="2 10">Belongs to the binding-protein-dependent transport system permease family. CysTW subfamily.</text>
</comment>
<evidence type="ECO:0000259" key="11">
    <source>
        <dbReference type="PROSITE" id="PS50928"/>
    </source>
</evidence>
<dbReference type="SUPFAM" id="SSF161098">
    <property type="entry name" value="MetI-like"/>
    <property type="match status" value="1"/>
</dbReference>
<comment type="function">
    <text evidence="10">Part of the binding-protein-dependent transport system for phosphate; probably responsible for the translocation of the substrate across the membrane.</text>
</comment>
<evidence type="ECO:0000256" key="7">
    <source>
        <dbReference type="ARBA" id="ARBA00022989"/>
    </source>
</evidence>
<keyword evidence="5 10" id="KW-0592">Phosphate transport</keyword>
<evidence type="ECO:0000313" key="13">
    <source>
        <dbReference type="Proteomes" id="UP000597877"/>
    </source>
</evidence>
<comment type="caution">
    <text evidence="12">The sequence shown here is derived from an EMBL/GenBank/DDBJ whole genome shotgun (WGS) entry which is preliminary data.</text>
</comment>
<accession>A0ABR7EYM4</accession>
<evidence type="ECO:0000256" key="4">
    <source>
        <dbReference type="ARBA" id="ARBA00022475"/>
    </source>
</evidence>
<dbReference type="InterPro" id="IPR011864">
    <property type="entry name" value="Phosphate_PstC"/>
</dbReference>
<evidence type="ECO:0000256" key="1">
    <source>
        <dbReference type="ARBA" id="ARBA00004651"/>
    </source>
</evidence>
<comment type="subcellular location">
    <subcellularLocation>
        <location evidence="1 9">Cell membrane</location>
        <topology evidence="1 9">Multi-pass membrane protein</topology>
    </subcellularLocation>
</comment>
<keyword evidence="6 9" id="KW-0812">Transmembrane</keyword>
<keyword evidence="7 9" id="KW-1133">Transmembrane helix</keyword>